<dbReference type="AlphaFoldDB" id="A0A0A8YP59"/>
<reference evidence="1" key="1">
    <citation type="submission" date="2014-09" db="EMBL/GenBank/DDBJ databases">
        <authorList>
            <person name="Magalhaes I.L.F."/>
            <person name="Oliveira U."/>
            <person name="Santos F.R."/>
            <person name="Vidigal T.H.D.A."/>
            <person name="Brescovit A.D."/>
            <person name="Santos A.J."/>
        </authorList>
    </citation>
    <scope>NUCLEOTIDE SEQUENCE</scope>
    <source>
        <tissue evidence="1">Shoot tissue taken approximately 20 cm above the soil surface</tissue>
    </source>
</reference>
<dbReference type="EMBL" id="GBRH01270094">
    <property type="protein sequence ID" value="JAD27801.1"/>
    <property type="molecule type" value="Transcribed_RNA"/>
</dbReference>
<evidence type="ECO:0000313" key="1">
    <source>
        <dbReference type="EMBL" id="JAD27801.1"/>
    </source>
</evidence>
<proteinExistence type="predicted"/>
<accession>A0A0A8YP59</accession>
<organism evidence="1">
    <name type="scientific">Arundo donax</name>
    <name type="common">Giant reed</name>
    <name type="synonym">Donax arundinaceus</name>
    <dbReference type="NCBI Taxonomy" id="35708"/>
    <lineage>
        <taxon>Eukaryota</taxon>
        <taxon>Viridiplantae</taxon>
        <taxon>Streptophyta</taxon>
        <taxon>Embryophyta</taxon>
        <taxon>Tracheophyta</taxon>
        <taxon>Spermatophyta</taxon>
        <taxon>Magnoliopsida</taxon>
        <taxon>Liliopsida</taxon>
        <taxon>Poales</taxon>
        <taxon>Poaceae</taxon>
        <taxon>PACMAD clade</taxon>
        <taxon>Arundinoideae</taxon>
        <taxon>Arundineae</taxon>
        <taxon>Arundo</taxon>
    </lineage>
</organism>
<reference evidence="1" key="2">
    <citation type="journal article" date="2015" name="Data Brief">
        <title>Shoot transcriptome of the giant reed, Arundo donax.</title>
        <authorList>
            <person name="Barrero R.A."/>
            <person name="Guerrero F.D."/>
            <person name="Moolhuijzen P."/>
            <person name="Goolsby J.A."/>
            <person name="Tidwell J."/>
            <person name="Bellgard S.E."/>
            <person name="Bellgard M.I."/>
        </authorList>
    </citation>
    <scope>NUCLEOTIDE SEQUENCE</scope>
    <source>
        <tissue evidence="1">Shoot tissue taken approximately 20 cm above the soil surface</tissue>
    </source>
</reference>
<name>A0A0A8YP59_ARUDO</name>
<sequence>MHFDTDHSLMHGLQQLSSMRELPLLGNVKQ</sequence>
<protein>
    <submittedName>
        <fullName evidence="1">Uncharacterized protein</fullName>
    </submittedName>
</protein>